<name>A0A6A5YMV6_9PLEO</name>
<dbReference type="Proteomes" id="UP000799770">
    <property type="component" value="Unassembled WGS sequence"/>
</dbReference>
<keyword evidence="2" id="KW-1185">Reference proteome</keyword>
<evidence type="ECO:0000313" key="1">
    <source>
        <dbReference type="EMBL" id="KAF2107667.1"/>
    </source>
</evidence>
<proteinExistence type="predicted"/>
<dbReference type="AlphaFoldDB" id="A0A6A5YMV6"/>
<accession>A0A6A5YMV6</accession>
<organism evidence="1 2">
    <name type="scientific">Lophiotrema nucula</name>
    <dbReference type="NCBI Taxonomy" id="690887"/>
    <lineage>
        <taxon>Eukaryota</taxon>
        <taxon>Fungi</taxon>
        <taxon>Dikarya</taxon>
        <taxon>Ascomycota</taxon>
        <taxon>Pezizomycotina</taxon>
        <taxon>Dothideomycetes</taxon>
        <taxon>Pleosporomycetidae</taxon>
        <taxon>Pleosporales</taxon>
        <taxon>Lophiotremataceae</taxon>
        <taxon>Lophiotrema</taxon>
    </lineage>
</organism>
<gene>
    <name evidence="1" type="ORF">BDV96DRAFT_293038</name>
</gene>
<evidence type="ECO:0000313" key="2">
    <source>
        <dbReference type="Proteomes" id="UP000799770"/>
    </source>
</evidence>
<sequence length="151" mass="16562">MIWRKLVLEAANASKLETEASAAVTPGARAHATLGTTDNTGSTRDLSHGTIKLLLSRECRAIGTGHLLGWIATSEFVKQTHLPPTCRGCCTQSDGRLQTGLLARQGKGAFQQPGWKRWCRVEARPRYATDEIVVQQRVLRKEGGVRLVTQK</sequence>
<protein>
    <submittedName>
        <fullName evidence="1">Uncharacterized protein</fullName>
    </submittedName>
</protein>
<dbReference type="EMBL" id="ML977352">
    <property type="protein sequence ID" value="KAF2107667.1"/>
    <property type="molecule type" value="Genomic_DNA"/>
</dbReference>
<reference evidence="1" key="1">
    <citation type="journal article" date="2020" name="Stud. Mycol.">
        <title>101 Dothideomycetes genomes: a test case for predicting lifestyles and emergence of pathogens.</title>
        <authorList>
            <person name="Haridas S."/>
            <person name="Albert R."/>
            <person name="Binder M."/>
            <person name="Bloem J."/>
            <person name="Labutti K."/>
            <person name="Salamov A."/>
            <person name="Andreopoulos B."/>
            <person name="Baker S."/>
            <person name="Barry K."/>
            <person name="Bills G."/>
            <person name="Bluhm B."/>
            <person name="Cannon C."/>
            <person name="Castanera R."/>
            <person name="Culley D."/>
            <person name="Daum C."/>
            <person name="Ezra D."/>
            <person name="Gonzalez J."/>
            <person name="Henrissat B."/>
            <person name="Kuo A."/>
            <person name="Liang C."/>
            <person name="Lipzen A."/>
            <person name="Lutzoni F."/>
            <person name="Magnuson J."/>
            <person name="Mondo S."/>
            <person name="Nolan M."/>
            <person name="Ohm R."/>
            <person name="Pangilinan J."/>
            <person name="Park H.-J."/>
            <person name="Ramirez L."/>
            <person name="Alfaro M."/>
            <person name="Sun H."/>
            <person name="Tritt A."/>
            <person name="Yoshinaga Y."/>
            <person name="Zwiers L.-H."/>
            <person name="Turgeon B."/>
            <person name="Goodwin S."/>
            <person name="Spatafora J."/>
            <person name="Crous P."/>
            <person name="Grigoriev I."/>
        </authorList>
    </citation>
    <scope>NUCLEOTIDE SEQUENCE</scope>
    <source>
        <strain evidence="1">CBS 627.86</strain>
    </source>
</reference>